<evidence type="ECO:0000313" key="2">
    <source>
        <dbReference type="EMBL" id="QYZ80125.1"/>
    </source>
</evidence>
<evidence type="ECO:0000256" key="1">
    <source>
        <dbReference type="SAM" id="MobiDB-lite"/>
    </source>
</evidence>
<feature type="compositionally biased region" description="Polar residues" evidence="1">
    <location>
        <begin position="12"/>
        <end position="31"/>
    </location>
</feature>
<dbReference type="AlphaFoldDB" id="A0A8G1A3X7"/>
<evidence type="ECO:0000313" key="3">
    <source>
        <dbReference type="Proteomes" id="UP000826709"/>
    </source>
</evidence>
<dbReference type="RefSeq" id="WP_220681436.1">
    <property type="nucleotide sequence ID" value="NZ_CP037968.1"/>
</dbReference>
<keyword evidence="3" id="KW-1185">Reference proteome</keyword>
<dbReference type="Proteomes" id="UP000826709">
    <property type="component" value="Chromosome"/>
</dbReference>
<gene>
    <name evidence="2" type="ORF">E2N92_12155</name>
</gene>
<organism evidence="2 3">
    <name type="scientific">Methanofollis formosanus</name>
    <dbReference type="NCBI Taxonomy" id="299308"/>
    <lineage>
        <taxon>Archaea</taxon>
        <taxon>Methanobacteriati</taxon>
        <taxon>Methanobacteriota</taxon>
        <taxon>Stenosarchaea group</taxon>
        <taxon>Methanomicrobia</taxon>
        <taxon>Methanomicrobiales</taxon>
        <taxon>Methanomicrobiaceae</taxon>
        <taxon>Methanofollis</taxon>
    </lineage>
</organism>
<dbReference type="KEGG" id="mfk:E2N92_12155"/>
<feature type="region of interest" description="Disordered" evidence="1">
    <location>
        <begin position="1"/>
        <end position="39"/>
    </location>
</feature>
<protein>
    <submittedName>
        <fullName evidence="2">Uncharacterized protein</fullName>
    </submittedName>
</protein>
<sequence>MTKRSQKRRDGSPQTEDCSNTGSRRSAISQSSREDVKSVGPVPLYLVPPVVTAAVNRVGGALSELCVRRSGMHLYTVRMTVLEEEA</sequence>
<accession>A0A8G1A3X7</accession>
<reference evidence="2" key="2">
    <citation type="submission" date="2019-03" db="EMBL/GenBank/DDBJ databases">
        <authorList>
            <person name="Chen S.-C."/>
            <person name="Wu S.-Y."/>
            <person name="Lai M.-C."/>
        </authorList>
    </citation>
    <scope>NUCLEOTIDE SEQUENCE</scope>
    <source>
        <strain evidence="2">ML15</strain>
    </source>
</reference>
<dbReference type="EMBL" id="CP037968">
    <property type="protein sequence ID" value="QYZ80125.1"/>
    <property type="molecule type" value="Genomic_DNA"/>
</dbReference>
<proteinExistence type="predicted"/>
<name>A0A8G1A3X7_9EURY</name>
<reference evidence="2" key="1">
    <citation type="journal article" date="2005" name="Int. J. Syst. Evol. Microbiol.">
        <title>Methanofollis formosanus sp. nov., isolated from a fish pond.</title>
        <authorList>
            <person name="Wu S.Y."/>
            <person name="Chen S.C."/>
            <person name="Lai M.C."/>
        </authorList>
    </citation>
    <scope>NUCLEOTIDE SEQUENCE</scope>
    <source>
        <strain evidence="2">ML15</strain>
    </source>
</reference>